<accession>A0A540MN17</accession>
<keyword evidence="2" id="KW-1185">Reference proteome</keyword>
<protein>
    <submittedName>
        <fullName evidence="1">Uncharacterized protein</fullName>
    </submittedName>
</protein>
<dbReference type="EMBL" id="VIEB01000232">
    <property type="protein sequence ID" value="TQD99612.1"/>
    <property type="molecule type" value="Genomic_DNA"/>
</dbReference>
<organism evidence="1 2">
    <name type="scientific">Malus baccata</name>
    <name type="common">Siberian crab apple</name>
    <name type="synonym">Pyrus baccata</name>
    <dbReference type="NCBI Taxonomy" id="106549"/>
    <lineage>
        <taxon>Eukaryota</taxon>
        <taxon>Viridiplantae</taxon>
        <taxon>Streptophyta</taxon>
        <taxon>Embryophyta</taxon>
        <taxon>Tracheophyta</taxon>
        <taxon>Spermatophyta</taxon>
        <taxon>Magnoliopsida</taxon>
        <taxon>eudicotyledons</taxon>
        <taxon>Gunneridae</taxon>
        <taxon>Pentapetalae</taxon>
        <taxon>rosids</taxon>
        <taxon>fabids</taxon>
        <taxon>Rosales</taxon>
        <taxon>Rosaceae</taxon>
        <taxon>Amygdaloideae</taxon>
        <taxon>Maleae</taxon>
        <taxon>Malus</taxon>
    </lineage>
</organism>
<comment type="caution">
    <text evidence="1">The sequence shown here is derived from an EMBL/GenBank/DDBJ whole genome shotgun (WGS) entry which is preliminary data.</text>
</comment>
<reference evidence="1 2" key="1">
    <citation type="journal article" date="2019" name="G3 (Bethesda)">
        <title>Sequencing of a Wild Apple (Malus baccata) Genome Unravels the Differences Between Cultivated and Wild Apple Species Regarding Disease Resistance and Cold Tolerance.</title>
        <authorList>
            <person name="Chen X."/>
        </authorList>
    </citation>
    <scope>NUCLEOTIDE SEQUENCE [LARGE SCALE GENOMIC DNA]</scope>
    <source>
        <strain evidence="2">cv. Shandingzi</strain>
        <tissue evidence="1">Leaves</tissue>
    </source>
</reference>
<proteinExistence type="predicted"/>
<evidence type="ECO:0000313" key="1">
    <source>
        <dbReference type="EMBL" id="TQD99612.1"/>
    </source>
</evidence>
<evidence type="ECO:0000313" key="2">
    <source>
        <dbReference type="Proteomes" id="UP000315295"/>
    </source>
</evidence>
<sequence>MRDCNDEFNPSCKEIVAFHSKIEEGVKLVCKLSIVDKCYKNRAHIKQLVELNGSLKTHIKVLTVQAARDGKKTRVLTKKIEKKLNLVVDVLRNQVDNKAWRAPPLTVGSDVKSMLVYSKLPLEAVCTSIDLTSEPTVSGGAHQALLST</sequence>
<dbReference type="AlphaFoldDB" id="A0A540MN17"/>
<name>A0A540MN17_MALBA</name>
<gene>
    <name evidence="1" type="ORF">C1H46_014748</name>
</gene>
<dbReference type="Proteomes" id="UP000315295">
    <property type="component" value="Unassembled WGS sequence"/>
</dbReference>